<gene>
    <name evidence="7" type="ORF">NDES1114_LOCUS13233</name>
</gene>
<dbReference type="PANTHER" id="PTHR11571">
    <property type="entry name" value="GLUTATHIONE S-TRANSFERASE"/>
    <property type="match status" value="1"/>
</dbReference>
<dbReference type="AlphaFoldDB" id="A0A7S1LTN8"/>
<organism evidence="7">
    <name type="scientific">Neobodo designis</name>
    <name type="common">Flagellated protozoan</name>
    <name type="synonym">Bodo designis</name>
    <dbReference type="NCBI Taxonomy" id="312471"/>
    <lineage>
        <taxon>Eukaryota</taxon>
        <taxon>Discoba</taxon>
        <taxon>Euglenozoa</taxon>
        <taxon>Kinetoplastea</taxon>
        <taxon>Metakinetoplastina</taxon>
        <taxon>Neobodonida</taxon>
        <taxon>Neobodo</taxon>
    </lineage>
</organism>
<evidence type="ECO:0000256" key="1">
    <source>
        <dbReference type="ARBA" id="ARBA00003701"/>
    </source>
</evidence>
<reference evidence="7" key="1">
    <citation type="submission" date="2021-01" db="EMBL/GenBank/DDBJ databases">
        <authorList>
            <person name="Corre E."/>
            <person name="Pelletier E."/>
            <person name="Niang G."/>
            <person name="Scheremetjew M."/>
            <person name="Finn R."/>
            <person name="Kale V."/>
            <person name="Holt S."/>
            <person name="Cochrane G."/>
            <person name="Meng A."/>
            <person name="Brown T."/>
            <person name="Cohen L."/>
        </authorList>
    </citation>
    <scope>NUCLEOTIDE SEQUENCE</scope>
    <source>
        <strain evidence="7">CCAP 1951/1</strain>
    </source>
</reference>
<dbReference type="SUPFAM" id="SSF47616">
    <property type="entry name" value="GST C-terminal domain-like"/>
    <property type="match status" value="1"/>
</dbReference>
<comment type="function">
    <text evidence="1">Conjugation of reduced glutathione to a wide number of exogenous and endogenous hydrophobic electrophiles.</text>
</comment>
<sequence length="233" mass="25776">METKNVTKPTLWYWPIAGLGTACRLALTHAVGLDGFDDQLVTDYGCFAAKAKEPECPLLNLPFAAFPGSAAPVSQSNAVLKAIGRRFNLNGATDEEQDRVDELLCSFHDFQAQYVAMSYECKPEEFEHYKQTFMAKSWPYYVGGIDKVMATHGGKYVAGNSLTVADFKLWGYVDSARVLTGAATRADTVKQWANLHAWALTMEELPSVQAYVGKYGKWQQNASSAHWGNKAEE</sequence>
<name>A0A7S1LTN8_NEODS</name>
<comment type="catalytic activity">
    <reaction evidence="5">
        <text>RX + glutathione = an S-substituted glutathione + a halide anion + H(+)</text>
        <dbReference type="Rhea" id="RHEA:16437"/>
        <dbReference type="ChEBI" id="CHEBI:15378"/>
        <dbReference type="ChEBI" id="CHEBI:16042"/>
        <dbReference type="ChEBI" id="CHEBI:17792"/>
        <dbReference type="ChEBI" id="CHEBI:57925"/>
        <dbReference type="ChEBI" id="CHEBI:90779"/>
        <dbReference type="EC" id="2.5.1.18"/>
    </reaction>
</comment>
<dbReference type="InterPro" id="IPR050213">
    <property type="entry name" value="GST_superfamily"/>
</dbReference>
<dbReference type="GO" id="GO:0004364">
    <property type="term" value="F:glutathione transferase activity"/>
    <property type="evidence" value="ECO:0007669"/>
    <property type="project" value="UniProtKB-EC"/>
</dbReference>
<dbReference type="InterPro" id="IPR010987">
    <property type="entry name" value="Glutathione-S-Trfase_C-like"/>
</dbReference>
<dbReference type="PROSITE" id="PS51257">
    <property type="entry name" value="PROKAR_LIPOPROTEIN"/>
    <property type="match status" value="1"/>
</dbReference>
<proteinExistence type="inferred from homology"/>
<dbReference type="Gene3D" id="1.20.1050.130">
    <property type="match status" value="1"/>
</dbReference>
<dbReference type="PANTHER" id="PTHR11571:SF222">
    <property type="entry name" value="GLUTATHIONE TRANSFERASE"/>
    <property type="match status" value="1"/>
</dbReference>
<protein>
    <recommendedName>
        <fullName evidence="3">glutathione transferase</fullName>
        <ecNumber evidence="3">2.5.1.18</ecNumber>
    </recommendedName>
</protein>
<dbReference type="EC" id="2.5.1.18" evidence="3"/>
<evidence type="ECO:0000256" key="2">
    <source>
        <dbReference type="ARBA" id="ARBA00005861"/>
    </source>
</evidence>
<dbReference type="InterPro" id="IPR036282">
    <property type="entry name" value="Glutathione-S-Trfase_C_sf"/>
</dbReference>
<dbReference type="PROSITE" id="PS50405">
    <property type="entry name" value="GST_CTER"/>
    <property type="match status" value="1"/>
</dbReference>
<dbReference type="CDD" id="cd03192">
    <property type="entry name" value="GST_C_Sigma_like"/>
    <property type="match status" value="1"/>
</dbReference>
<accession>A0A7S1LTN8</accession>
<evidence type="ECO:0000259" key="6">
    <source>
        <dbReference type="PROSITE" id="PS50405"/>
    </source>
</evidence>
<comment type="similarity">
    <text evidence="2">Belongs to the GST superfamily. Mu family.</text>
</comment>
<evidence type="ECO:0000256" key="3">
    <source>
        <dbReference type="ARBA" id="ARBA00012452"/>
    </source>
</evidence>
<evidence type="ECO:0000256" key="5">
    <source>
        <dbReference type="ARBA" id="ARBA00047960"/>
    </source>
</evidence>
<evidence type="ECO:0000313" key="7">
    <source>
        <dbReference type="EMBL" id="CAD9113138.1"/>
    </source>
</evidence>
<dbReference type="EMBL" id="HBGF01020032">
    <property type="protein sequence ID" value="CAD9113138.1"/>
    <property type="molecule type" value="Transcribed_RNA"/>
</dbReference>
<dbReference type="Pfam" id="PF14497">
    <property type="entry name" value="GST_C_3"/>
    <property type="match status" value="1"/>
</dbReference>
<keyword evidence="4" id="KW-0808">Transferase</keyword>
<evidence type="ECO:0000256" key="4">
    <source>
        <dbReference type="ARBA" id="ARBA00022679"/>
    </source>
</evidence>
<feature type="domain" description="GST C-terminal" evidence="6">
    <location>
        <begin position="93"/>
        <end position="225"/>
    </location>
</feature>
<dbReference type="GO" id="GO:0006749">
    <property type="term" value="P:glutathione metabolic process"/>
    <property type="evidence" value="ECO:0007669"/>
    <property type="project" value="TreeGrafter"/>
</dbReference>
<dbReference type="InterPro" id="IPR004046">
    <property type="entry name" value="GST_C"/>
</dbReference>